<dbReference type="GO" id="GO:0005737">
    <property type="term" value="C:cytoplasm"/>
    <property type="evidence" value="ECO:0007669"/>
    <property type="project" value="InterPro"/>
</dbReference>
<dbReference type="Pfam" id="PF05361">
    <property type="entry name" value="PP1_inhibitor"/>
    <property type="match status" value="1"/>
</dbReference>
<keyword evidence="3" id="KW-0007">Acetylation</keyword>
<dbReference type="InterPro" id="IPR036658">
    <property type="entry name" value="CPI-17_sf"/>
</dbReference>
<evidence type="ECO:0000256" key="1">
    <source>
        <dbReference type="ARBA" id="ARBA00005483"/>
    </source>
</evidence>
<keyword evidence="2" id="KW-0597">Phosphoprotein</keyword>
<dbReference type="GO" id="GO:0004865">
    <property type="term" value="F:protein serine/threonine phosphatase inhibitor activity"/>
    <property type="evidence" value="ECO:0007669"/>
    <property type="project" value="TreeGrafter"/>
</dbReference>
<comment type="similarity">
    <text evidence="1">Belongs to the PP1 inhibitor family.</text>
</comment>
<dbReference type="SUPFAM" id="SSF81790">
    <property type="entry name" value="Myosin phosphatase inhibitor 17kDa protein, CPI-17"/>
    <property type="match status" value="1"/>
</dbReference>
<dbReference type="InterPro" id="IPR008025">
    <property type="entry name" value="CPI-17"/>
</dbReference>
<evidence type="ECO:0000256" key="4">
    <source>
        <dbReference type="ARBA" id="ARBA00023272"/>
    </source>
</evidence>
<evidence type="ECO:0000313" key="6">
    <source>
        <dbReference type="Proteomes" id="UP000646548"/>
    </source>
</evidence>
<evidence type="ECO:0000256" key="3">
    <source>
        <dbReference type="ARBA" id="ARBA00022990"/>
    </source>
</evidence>
<dbReference type="EMBL" id="WKFB01000999">
    <property type="protein sequence ID" value="KAF6716093.1"/>
    <property type="molecule type" value="Genomic_DNA"/>
</dbReference>
<gene>
    <name evidence="5" type="ORF">FQA47_007358</name>
</gene>
<name>A0A834BVC9_ORYME</name>
<evidence type="ECO:0000313" key="5">
    <source>
        <dbReference type="EMBL" id="KAF6716093.1"/>
    </source>
</evidence>
<keyword evidence="4" id="KW-0650">Protein phosphatase inhibitor</keyword>
<dbReference type="PANTHER" id="PTHR16188:SF6">
    <property type="entry name" value="PROTEIN PHOSPHATASE 1 REGULATORY SUBUNIT 14C"/>
    <property type="match status" value="1"/>
</dbReference>
<organism evidence="5 6">
    <name type="scientific">Oryzias melastigma</name>
    <name type="common">Marine medaka</name>
    <dbReference type="NCBI Taxonomy" id="30732"/>
    <lineage>
        <taxon>Eukaryota</taxon>
        <taxon>Metazoa</taxon>
        <taxon>Chordata</taxon>
        <taxon>Craniata</taxon>
        <taxon>Vertebrata</taxon>
        <taxon>Euteleostomi</taxon>
        <taxon>Actinopterygii</taxon>
        <taxon>Neopterygii</taxon>
        <taxon>Teleostei</taxon>
        <taxon>Neoteleostei</taxon>
        <taxon>Acanthomorphata</taxon>
        <taxon>Ovalentaria</taxon>
        <taxon>Atherinomorphae</taxon>
        <taxon>Beloniformes</taxon>
        <taxon>Adrianichthyidae</taxon>
        <taxon>Oryziinae</taxon>
        <taxon>Oryzias</taxon>
    </lineage>
</organism>
<sequence>MSAASTETSEGSRVLFKGAPGVGWMEAGPINGGDPDPKKQGKVTVKYDRKELRKRLALEEWIIDHLIALYDCGEEELPDIDIDIDVLMEVNSEDERARIIQEILIDCNKPTDEFVRELLCKIRGMSKLTAPTKKGR</sequence>
<dbReference type="Proteomes" id="UP000646548">
    <property type="component" value="Unassembled WGS sequence"/>
</dbReference>
<dbReference type="PANTHER" id="PTHR16188">
    <property type="entry name" value="PROTEIN PHOSPHATASE 1 INHIBITOR POTENTIATED BY PROTEIN KINASE C"/>
    <property type="match status" value="1"/>
</dbReference>
<evidence type="ECO:0000256" key="2">
    <source>
        <dbReference type="ARBA" id="ARBA00022553"/>
    </source>
</evidence>
<reference evidence="5" key="1">
    <citation type="journal article" name="BMC Genomics">
        <title>Long-read sequencing and de novo genome assembly of marine medaka (Oryzias melastigma).</title>
        <authorList>
            <person name="Liang P."/>
            <person name="Saqib H.S.A."/>
            <person name="Ni X."/>
            <person name="Shen Y."/>
        </authorList>
    </citation>
    <scope>NUCLEOTIDE SEQUENCE</scope>
    <source>
        <strain evidence="5">Bigg-433</strain>
    </source>
</reference>
<dbReference type="AlphaFoldDB" id="A0A834BVC9"/>
<dbReference type="OrthoDB" id="8193882at2759"/>
<accession>A0A834BVC9</accession>
<dbReference type="FunFam" id="1.10.150.220:FF:000001">
    <property type="entry name" value="Phosphatase 1, regulatory (Inhibitor) subunit 14C"/>
    <property type="match status" value="1"/>
</dbReference>
<dbReference type="Gene3D" id="1.10.150.220">
    <property type="entry name" value="CPI-17"/>
    <property type="match status" value="1"/>
</dbReference>
<proteinExistence type="inferred from homology"/>
<comment type="caution">
    <text evidence="5">The sequence shown here is derived from an EMBL/GenBank/DDBJ whole genome shotgun (WGS) entry which is preliminary data.</text>
</comment>
<protein>
    <submittedName>
        <fullName evidence="5">Protein phosphatase 1 regulatory subunit 14C</fullName>
    </submittedName>
</protein>